<organism evidence="1">
    <name type="scientific">uncultured marine thaumarchaeote KM3_89_H08</name>
    <dbReference type="NCBI Taxonomy" id="1456341"/>
    <lineage>
        <taxon>Archaea</taxon>
        <taxon>Nitrososphaerota</taxon>
        <taxon>environmental samples</taxon>
    </lineage>
</organism>
<protein>
    <submittedName>
        <fullName evidence="1">Uncharacterized protein</fullName>
    </submittedName>
</protein>
<sequence>MNNQTWVKTVTQNRKKCEKIMAISKDIRYAGVFNEFGRTIAGKIRPGIKPIFSPDTVRQEFFAIASMMRLREKSSKRLSPVEFISISHKKINILLFYKNGMTYYITFNKKLKLNSTSINKIKKIITQG</sequence>
<accession>A0A075I3E9</accession>
<name>A0A075I3E9_9ARCH</name>
<evidence type="ECO:0000313" key="1">
    <source>
        <dbReference type="EMBL" id="AIF20458.1"/>
    </source>
</evidence>
<dbReference type="EMBL" id="KF901165">
    <property type="protein sequence ID" value="AIF20458.1"/>
    <property type="molecule type" value="Genomic_DNA"/>
</dbReference>
<dbReference type="AlphaFoldDB" id="A0A075I3E9"/>
<proteinExistence type="predicted"/>
<reference evidence="1" key="1">
    <citation type="journal article" date="2014" name="Genome Biol. Evol.">
        <title>Pangenome evidence for extensive interdomain horizontal transfer affecting lineage core and shell genes in uncultured planktonic thaumarchaeota and euryarchaeota.</title>
        <authorList>
            <person name="Deschamps P."/>
            <person name="Zivanovic Y."/>
            <person name="Moreira D."/>
            <person name="Rodriguez-Valera F."/>
            <person name="Lopez-Garcia P."/>
        </authorList>
    </citation>
    <scope>NUCLEOTIDE SEQUENCE</scope>
</reference>